<keyword evidence="1" id="KW-1133">Transmembrane helix</keyword>
<dbReference type="OrthoDB" id="998851at2759"/>
<evidence type="ECO:0000256" key="1">
    <source>
        <dbReference type="SAM" id="Phobius"/>
    </source>
</evidence>
<name>A0A8J6CIZ7_9ROSI</name>
<dbReference type="AlphaFoldDB" id="A0A8J6CIZ7"/>
<keyword evidence="1" id="KW-0812">Transmembrane</keyword>
<organism evidence="2 3">
    <name type="scientific">Gossypium anomalum</name>
    <dbReference type="NCBI Taxonomy" id="47600"/>
    <lineage>
        <taxon>Eukaryota</taxon>
        <taxon>Viridiplantae</taxon>
        <taxon>Streptophyta</taxon>
        <taxon>Embryophyta</taxon>
        <taxon>Tracheophyta</taxon>
        <taxon>Spermatophyta</taxon>
        <taxon>Magnoliopsida</taxon>
        <taxon>eudicotyledons</taxon>
        <taxon>Gunneridae</taxon>
        <taxon>Pentapetalae</taxon>
        <taxon>rosids</taxon>
        <taxon>malvids</taxon>
        <taxon>Malvales</taxon>
        <taxon>Malvaceae</taxon>
        <taxon>Malvoideae</taxon>
        <taxon>Gossypium</taxon>
    </lineage>
</organism>
<comment type="caution">
    <text evidence="2">The sequence shown here is derived from an EMBL/GenBank/DDBJ whole genome shotgun (WGS) entry which is preliminary data.</text>
</comment>
<keyword evidence="1" id="KW-0472">Membrane</keyword>
<dbReference type="Proteomes" id="UP000701853">
    <property type="component" value="Chromosome 13"/>
</dbReference>
<reference evidence="2 3" key="1">
    <citation type="journal article" date="2021" name="bioRxiv">
        <title>The Gossypium anomalum genome as a resource for cotton improvement and evolutionary analysis of hybrid incompatibility.</title>
        <authorList>
            <person name="Grover C.E."/>
            <person name="Yuan D."/>
            <person name="Arick M.A."/>
            <person name="Miller E.R."/>
            <person name="Hu G."/>
            <person name="Peterson D.G."/>
            <person name="Wendel J.F."/>
            <person name="Udall J.A."/>
        </authorList>
    </citation>
    <scope>NUCLEOTIDE SEQUENCE [LARGE SCALE GENOMIC DNA]</scope>
    <source>
        <strain evidence="2">JFW-Udall</strain>
        <tissue evidence="2">Leaf</tissue>
    </source>
</reference>
<feature type="transmembrane region" description="Helical" evidence="1">
    <location>
        <begin position="62"/>
        <end position="85"/>
    </location>
</feature>
<protein>
    <submittedName>
        <fullName evidence="2">Uncharacterized protein</fullName>
    </submittedName>
</protein>
<proteinExistence type="predicted"/>
<evidence type="ECO:0000313" key="3">
    <source>
        <dbReference type="Proteomes" id="UP000701853"/>
    </source>
</evidence>
<keyword evidence="3" id="KW-1185">Reference proteome</keyword>
<gene>
    <name evidence="2" type="ORF">CXB51_036078</name>
</gene>
<evidence type="ECO:0000313" key="2">
    <source>
        <dbReference type="EMBL" id="KAG8471905.1"/>
    </source>
</evidence>
<sequence>MDMVRLKYKFLNSIDIGAFGSKEDYLWVGQVVHWSLLEATPSSMWMLTSMITKMAKLGDSQVFIGILMSGIGGGLGSFFVNWIMIRIHLGFYNGTTVPVLESLKDLRTKRHRVALEKRLFNLYDQVLTDAILTEIMEVQLGLNLEADKKEVFWEQHAQVNWLQNDDRNTSFFHKVATSRYNRNRIMGLEDENGRWVSQIAEML</sequence>
<dbReference type="EMBL" id="JAHUZN010000013">
    <property type="protein sequence ID" value="KAG8471905.1"/>
    <property type="molecule type" value="Genomic_DNA"/>
</dbReference>
<accession>A0A8J6CIZ7</accession>